<accession>A0A0E9XC63</accession>
<evidence type="ECO:0000313" key="1">
    <source>
        <dbReference type="EMBL" id="JAH99258.1"/>
    </source>
</evidence>
<name>A0A0E9XC63_ANGAN</name>
<protein>
    <submittedName>
        <fullName evidence="1">Uncharacterized protein</fullName>
    </submittedName>
</protein>
<organism evidence="1">
    <name type="scientific">Anguilla anguilla</name>
    <name type="common">European freshwater eel</name>
    <name type="synonym">Muraena anguilla</name>
    <dbReference type="NCBI Taxonomy" id="7936"/>
    <lineage>
        <taxon>Eukaryota</taxon>
        <taxon>Metazoa</taxon>
        <taxon>Chordata</taxon>
        <taxon>Craniata</taxon>
        <taxon>Vertebrata</taxon>
        <taxon>Euteleostomi</taxon>
        <taxon>Actinopterygii</taxon>
        <taxon>Neopterygii</taxon>
        <taxon>Teleostei</taxon>
        <taxon>Anguilliformes</taxon>
        <taxon>Anguillidae</taxon>
        <taxon>Anguilla</taxon>
    </lineage>
</organism>
<reference evidence="1" key="2">
    <citation type="journal article" date="2015" name="Fish Shellfish Immunol.">
        <title>Early steps in the European eel (Anguilla anguilla)-Vibrio vulnificus interaction in the gills: Role of the RtxA13 toxin.</title>
        <authorList>
            <person name="Callol A."/>
            <person name="Pajuelo D."/>
            <person name="Ebbesson L."/>
            <person name="Teles M."/>
            <person name="MacKenzie S."/>
            <person name="Amaro C."/>
        </authorList>
    </citation>
    <scope>NUCLEOTIDE SEQUENCE</scope>
</reference>
<sequence>MLKAMPKCMALASINQIYLYSVFYGSCHNALYGQPWPEPPQEQA</sequence>
<dbReference type="AlphaFoldDB" id="A0A0E9XC63"/>
<dbReference type="EMBL" id="GBXM01009319">
    <property type="protein sequence ID" value="JAH99258.1"/>
    <property type="molecule type" value="Transcribed_RNA"/>
</dbReference>
<reference evidence="1" key="1">
    <citation type="submission" date="2014-11" db="EMBL/GenBank/DDBJ databases">
        <authorList>
            <person name="Amaro Gonzalez C."/>
        </authorList>
    </citation>
    <scope>NUCLEOTIDE SEQUENCE</scope>
</reference>
<proteinExistence type="predicted"/>